<feature type="domain" description="PAS" evidence="3">
    <location>
        <begin position="142"/>
        <end position="197"/>
    </location>
</feature>
<evidence type="ECO:0000256" key="1">
    <source>
        <dbReference type="PROSITE-ProRule" id="PRU00169"/>
    </source>
</evidence>
<dbReference type="Pfam" id="PF13188">
    <property type="entry name" value="PAS_8"/>
    <property type="match status" value="1"/>
</dbReference>
<dbReference type="EMBL" id="AQHR01000096">
    <property type="protein sequence ID" value="EON75834.1"/>
    <property type="molecule type" value="Genomic_DNA"/>
</dbReference>
<keyword evidence="1" id="KW-0597">Phosphoprotein</keyword>
<proteinExistence type="predicted"/>
<dbReference type="AlphaFoldDB" id="R7ZP83"/>
<evidence type="ECO:0000259" key="3">
    <source>
        <dbReference type="PROSITE" id="PS50112"/>
    </source>
</evidence>
<dbReference type="InterPro" id="IPR036097">
    <property type="entry name" value="HisK_dim/P_sf"/>
</dbReference>
<feature type="domain" description="Response regulatory" evidence="2">
    <location>
        <begin position="9"/>
        <end position="129"/>
    </location>
</feature>
<evidence type="ECO:0000313" key="4">
    <source>
        <dbReference type="EMBL" id="EON75834.1"/>
    </source>
</evidence>
<organism evidence="4 5">
    <name type="scientific">Lunatimonas lonarensis</name>
    <dbReference type="NCBI Taxonomy" id="1232681"/>
    <lineage>
        <taxon>Bacteria</taxon>
        <taxon>Pseudomonadati</taxon>
        <taxon>Bacteroidota</taxon>
        <taxon>Cytophagia</taxon>
        <taxon>Cytophagales</taxon>
        <taxon>Cyclobacteriaceae</taxon>
    </lineage>
</organism>
<dbReference type="CDD" id="cd00130">
    <property type="entry name" value="PAS"/>
    <property type="match status" value="1"/>
</dbReference>
<dbReference type="InterPro" id="IPR052893">
    <property type="entry name" value="TCS_response_regulator"/>
</dbReference>
<dbReference type="PATRIC" id="fig|1288963.3.peg.3719"/>
<dbReference type="OrthoDB" id="9124519at2"/>
<dbReference type="Proteomes" id="UP000013909">
    <property type="component" value="Unassembled WGS sequence"/>
</dbReference>
<dbReference type="InterPro" id="IPR011006">
    <property type="entry name" value="CheY-like_superfamily"/>
</dbReference>
<sequence length="341" mass="39263">MRKDKEPYKILVIEDNLGDFILVSDFLEETILAPEVVHAPDFKQAVEKLTTTKEQENYSAVFLDLSLPDKSGEGLIIDILQLAKKTPVIVLTGYTDASFATKSLSLGASDYLLKDELTATTLYKSLIYNIERFKTLTRLKESELRYSDLFHLSPQPMWVLAMEDYRFLDVNEAAINHFGYSKEEFMSMTLYDITQEKYFGIFECRMADQESMDSDFSSLVQLQVKSGKWIDAEINCNLLLFNGIKAEVVLANDVTERLTHLNIIQEQNRRLKDIAFEQSHVVRAPLSRMMGLINLIKTTQISPKEELIQLLDYIERSAYEIDDIIREIVRKTENLKQEGDL</sequence>
<dbReference type="InterPro" id="IPR000014">
    <property type="entry name" value="PAS"/>
</dbReference>
<protein>
    <submittedName>
        <fullName evidence="4">Histidine kinase response regulator hybrid protein</fullName>
    </submittedName>
</protein>
<dbReference type="Gene3D" id="3.30.450.20">
    <property type="entry name" value="PAS domain"/>
    <property type="match status" value="1"/>
</dbReference>
<dbReference type="GO" id="GO:0000155">
    <property type="term" value="F:phosphorelay sensor kinase activity"/>
    <property type="evidence" value="ECO:0007669"/>
    <property type="project" value="InterPro"/>
</dbReference>
<dbReference type="SUPFAM" id="SSF47384">
    <property type="entry name" value="Homodimeric domain of signal transducing histidine kinase"/>
    <property type="match status" value="1"/>
</dbReference>
<dbReference type="InterPro" id="IPR035965">
    <property type="entry name" value="PAS-like_dom_sf"/>
</dbReference>
<dbReference type="PANTHER" id="PTHR44520:SF2">
    <property type="entry name" value="RESPONSE REGULATOR RCP1"/>
    <property type="match status" value="1"/>
</dbReference>
<dbReference type="SMART" id="SM00091">
    <property type="entry name" value="PAS"/>
    <property type="match status" value="1"/>
</dbReference>
<keyword evidence="4" id="KW-0808">Transferase</keyword>
<dbReference type="NCBIfam" id="TIGR00229">
    <property type="entry name" value="sensory_box"/>
    <property type="match status" value="1"/>
</dbReference>
<dbReference type="CDD" id="cd00156">
    <property type="entry name" value="REC"/>
    <property type="match status" value="1"/>
</dbReference>
<dbReference type="InterPro" id="IPR001789">
    <property type="entry name" value="Sig_transdc_resp-reg_receiver"/>
</dbReference>
<evidence type="ECO:0000259" key="2">
    <source>
        <dbReference type="PROSITE" id="PS50110"/>
    </source>
</evidence>
<dbReference type="PANTHER" id="PTHR44520">
    <property type="entry name" value="RESPONSE REGULATOR RCP1-RELATED"/>
    <property type="match status" value="1"/>
</dbReference>
<feature type="modified residue" description="4-aspartylphosphate" evidence="1">
    <location>
        <position position="64"/>
    </location>
</feature>
<dbReference type="RefSeq" id="WP_010855856.1">
    <property type="nucleotide sequence ID" value="NZ_AQHR01000096.1"/>
</dbReference>
<reference evidence="4 5" key="1">
    <citation type="submission" date="2013-02" db="EMBL/GenBank/DDBJ databases">
        <title>A novel strain isolated from Lonar lake, Maharashtra, India.</title>
        <authorList>
            <person name="Singh A."/>
        </authorList>
    </citation>
    <scope>NUCLEOTIDE SEQUENCE [LARGE SCALE GENOMIC DNA]</scope>
    <source>
        <strain evidence="4 5">AK24</strain>
    </source>
</reference>
<evidence type="ECO:0000313" key="5">
    <source>
        <dbReference type="Proteomes" id="UP000013909"/>
    </source>
</evidence>
<dbReference type="STRING" id="1232681.ADIS_3725"/>
<dbReference type="SUPFAM" id="SSF55785">
    <property type="entry name" value="PYP-like sensor domain (PAS domain)"/>
    <property type="match status" value="1"/>
</dbReference>
<dbReference type="PROSITE" id="PS50110">
    <property type="entry name" value="RESPONSE_REGULATORY"/>
    <property type="match status" value="1"/>
</dbReference>
<dbReference type="SUPFAM" id="SSF52172">
    <property type="entry name" value="CheY-like"/>
    <property type="match status" value="1"/>
</dbReference>
<dbReference type="Gene3D" id="3.40.50.2300">
    <property type="match status" value="1"/>
</dbReference>
<keyword evidence="4" id="KW-0418">Kinase</keyword>
<keyword evidence="5" id="KW-1185">Reference proteome</keyword>
<dbReference type="Pfam" id="PF00072">
    <property type="entry name" value="Response_reg"/>
    <property type="match status" value="1"/>
</dbReference>
<accession>R7ZP83</accession>
<comment type="caution">
    <text evidence="4">The sequence shown here is derived from an EMBL/GenBank/DDBJ whole genome shotgun (WGS) entry which is preliminary data.</text>
</comment>
<name>R7ZP83_9BACT</name>
<dbReference type="PROSITE" id="PS50112">
    <property type="entry name" value="PAS"/>
    <property type="match status" value="1"/>
</dbReference>
<dbReference type="SMART" id="SM00448">
    <property type="entry name" value="REC"/>
    <property type="match status" value="1"/>
</dbReference>
<gene>
    <name evidence="4" type="ORF">ADIS_3725</name>
</gene>